<organism evidence="2 3">
    <name type="scientific">Melanomma pulvis-pyrius CBS 109.77</name>
    <dbReference type="NCBI Taxonomy" id="1314802"/>
    <lineage>
        <taxon>Eukaryota</taxon>
        <taxon>Fungi</taxon>
        <taxon>Dikarya</taxon>
        <taxon>Ascomycota</taxon>
        <taxon>Pezizomycotina</taxon>
        <taxon>Dothideomycetes</taxon>
        <taxon>Pleosporomycetidae</taxon>
        <taxon>Pleosporales</taxon>
        <taxon>Melanommataceae</taxon>
        <taxon>Melanomma</taxon>
    </lineage>
</organism>
<sequence length="285" mass="33154">MPLYIRQLPALHPTAASFIPPATEMVSFSADFLRNTFGGTMWSPGLNFIVPTVERGPCILANRSYYTLDMRFEPYLPKQPGQHGAKLTPFFNENPEEKYDIESGTSFENVPMFVMTPDTVGRQRYVYFGNYSQTRWSDKLDYDRMVEHVPHSVKDYWAEELSAVGRPGWVTDQLKKHFFPKPQYEGQLFARQSEGSVAPDEEAKLEQKVEQDVKAYIMELKAWDADAAIRVNMIKKNFIMDAFERADIDEPQGLRLWWEYLQCVHWNRDLYDFLVGLQSRNSTYA</sequence>
<dbReference type="Pfam" id="PF20411">
    <property type="entry name" value="DUF6697"/>
    <property type="match status" value="1"/>
</dbReference>
<dbReference type="AlphaFoldDB" id="A0A6A6X4E5"/>
<dbReference type="OrthoDB" id="5427977at2759"/>
<feature type="domain" description="DUF6697" evidence="1">
    <location>
        <begin position="28"/>
        <end position="275"/>
    </location>
</feature>
<proteinExistence type="predicted"/>
<reference evidence="2" key="1">
    <citation type="journal article" date="2020" name="Stud. Mycol.">
        <title>101 Dothideomycetes genomes: a test case for predicting lifestyles and emergence of pathogens.</title>
        <authorList>
            <person name="Haridas S."/>
            <person name="Albert R."/>
            <person name="Binder M."/>
            <person name="Bloem J."/>
            <person name="Labutti K."/>
            <person name="Salamov A."/>
            <person name="Andreopoulos B."/>
            <person name="Baker S."/>
            <person name="Barry K."/>
            <person name="Bills G."/>
            <person name="Bluhm B."/>
            <person name="Cannon C."/>
            <person name="Castanera R."/>
            <person name="Culley D."/>
            <person name="Daum C."/>
            <person name="Ezra D."/>
            <person name="Gonzalez J."/>
            <person name="Henrissat B."/>
            <person name="Kuo A."/>
            <person name="Liang C."/>
            <person name="Lipzen A."/>
            <person name="Lutzoni F."/>
            <person name="Magnuson J."/>
            <person name="Mondo S."/>
            <person name="Nolan M."/>
            <person name="Ohm R."/>
            <person name="Pangilinan J."/>
            <person name="Park H.-J."/>
            <person name="Ramirez L."/>
            <person name="Alfaro M."/>
            <person name="Sun H."/>
            <person name="Tritt A."/>
            <person name="Yoshinaga Y."/>
            <person name="Zwiers L.-H."/>
            <person name="Turgeon B."/>
            <person name="Goodwin S."/>
            <person name="Spatafora J."/>
            <person name="Crous P."/>
            <person name="Grigoriev I."/>
        </authorList>
    </citation>
    <scope>NUCLEOTIDE SEQUENCE</scope>
    <source>
        <strain evidence="2">CBS 109.77</strain>
    </source>
</reference>
<evidence type="ECO:0000259" key="1">
    <source>
        <dbReference type="Pfam" id="PF20411"/>
    </source>
</evidence>
<evidence type="ECO:0000313" key="3">
    <source>
        <dbReference type="Proteomes" id="UP000799757"/>
    </source>
</evidence>
<keyword evidence="3" id="KW-1185">Reference proteome</keyword>
<protein>
    <recommendedName>
        <fullName evidence="1">DUF6697 domain-containing protein</fullName>
    </recommendedName>
</protein>
<dbReference type="Proteomes" id="UP000799757">
    <property type="component" value="Unassembled WGS sequence"/>
</dbReference>
<dbReference type="EMBL" id="MU002041">
    <property type="protein sequence ID" value="KAF2791024.1"/>
    <property type="molecule type" value="Genomic_DNA"/>
</dbReference>
<evidence type="ECO:0000313" key="2">
    <source>
        <dbReference type="EMBL" id="KAF2791024.1"/>
    </source>
</evidence>
<name>A0A6A6X4E5_9PLEO</name>
<dbReference type="InterPro" id="IPR046520">
    <property type="entry name" value="DUF6697"/>
</dbReference>
<gene>
    <name evidence="2" type="ORF">K505DRAFT_389867</name>
</gene>
<accession>A0A6A6X4E5</accession>